<sequence length="169" mass="17764">MGQRVVGLGLDFQPQMAEENGKLPSIFCFLGNGIKRGFHSQIGEEEASFQCEALLKLPSGGGSSNGAIGEAESHEKSILINSEAKEAAIMDAKIDDGNSEFGTLLKLPSGGGSSNGAIGEAESHEKSILINSEAKEAAIMDAKIDDGNSEFGSKDGAFIWHSNRWSSCN</sequence>
<protein>
    <submittedName>
        <fullName evidence="1">Uncharacterized protein</fullName>
    </submittedName>
</protein>
<evidence type="ECO:0000313" key="1">
    <source>
        <dbReference type="EMBL" id="CAK9155400.1"/>
    </source>
</evidence>
<organism evidence="1 2">
    <name type="scientific">Ilex paraguariensis</name>
    <name type="common">yerba mate</name>
    <dbReference type="NCBI Taxonomy" id="185542"/>
    <lineage>
        <taxon>Eukaryota</taxon>
        <taxon>Viridiplantae</taxon>
        <taxon>Streptophyta</taxon>
        <taxon>Embryophyta</taxon>
        <taxon>Tracheophyta</taxon>
        <taxon>Spermatophyta</taxon>
        <taxon>Magnoliopsida</taxon>
        <taxon>eudicotyledons</taxon>
        <taxon>Gunneridae</taxon>
        <taxon>Pentapetalae</taxon>
        <taxon>asterids</taxon>
        <taxon>campanulids</taxon>
        <taxon>Aquifoliales</taxon>
        <taxon>Aquifoliaceae</taxon>
        <taxon>Ilex</taxon>
    </lineage>
</organism>
<dbReference type="EMBL" id="CAUOFW020002702">
    <property type="protein sequence ID" value="CAK9155400.1"/>
    <property type="molecule type" value="Genomic_DNA"/>
</dbReference>
<comment type="caution">
    <text evidence="1">The sequence shown here is derived from an EMBL/GenBank/DDBJ whole genome shotgun (WGS) entry which is preliminary data.</text>
</comment>
<dbReference type="AlphaFoldDB" id="A0ABC8SHU0"/>
<reference evidence="1 2" key="1">
    <citation type="submission" date="2024-02" db="EMBL/GenBank/DDBJ databases">
        <authorList>
            <person name="Vignale AGUSTIN F."/>
            <person name="Sosa J E."/>
            <person name="Modenutti C."/>
        </authorList>
    </citation>
    <scope>NUCLEOTIDE SEQUENCE [LARGE SCALE GENOMIC DNA]</scope>
</reference>
<accession>A0ABC8SHU0</accession>
<gene>
    <name evidence="1" type="ORF">ILEXP_LOCUS23809</name>
</gene>
<proteinExistence type="predicted"/>
<keyword evidence="2" id="KW-1185">Reference proteome</keyword>
<evidence type="ECO:0000313" key="2">
    <source>
        <dbReference type="Proteomes" id="UP001642360"/>
    </source>
</evidence>
<dbReference type="Proteomes" id="UP001642360">
    <property type="component" value="Unassembled WGS sequence"/>
</dbReference>
<name>A0ABC8SHU0_9AQUA</name>